<feature type="compositionally biased region" description="Pro residues" evidence="1">
    <location>
        <begin position="22"/>
        <end position="32"/>
    </location>
</feature>
<feature type="compositionally biased region" description="Low complexity" evidence="1">
    <location>
        <begin position="49"/>
        <end position="80"/>
    </location>
</feature>
<protein>
    <submittedName>
        <fullName evidence="3">Uncharacterized protein</fullName>
    </submittedName>
</protein>
<organism evidence="3 4">
    <name type="scientific">Hydnum rufescens UP504</name>
    <dbReference type="NCBI Taxonomy" id="1448309"/>
    <lineage>
        <taxon>Eukaryota</taxon>
        <taxon>Fungi</taxon>
        <taxon>Dikarya</taxon>
        <taxon>Basidiomycota</taxon>
        <taxon>Agaricomycotina</taxon>
        <taxon>Agaricomycetes</taxon>
        <taxon>Cantharellales</taxon>
        <taxon>Hydnaceae</taxon>
        <taxon>Hydnum</taxon>
    </lineage>
</organism>
<gene>
    <name evidence="3" type="ORF">BS47DRAFT_1392227</name>
</gene>
<dbReference type="AlphaFoldDB" id="A0A9P6B1U4"/>
<keyword evidence="4" id="KW-1185">Reference proteome</keyword>
<sequence>MPNNQDWLQMSTLLASLTSVIPVPPPSSPSPPLSFLSLASPSPPPSLLSPPSSQSSPSPSPSSFLSAPPIASTPAASSIPQGPVEEEDGVVSKVARWFYLYVQPVDEVEDHDHWFNDLEPYGLFGLCHRKARGNAAVHEL</sequence>
<comment type="caution">
    <text evidence="3">The sequence shown here is derived from an EMBL/GenBank/DDBJ whole genome shotgun (WGS) entry which is preliminary data.</text>
</comment>
<feature type="region of interest" description="Disordered" evidence="1">
    <location>
        <begin position="19"/>
        <end position="86"/>
    </location>
</feature>
<name>A0A9P6B1U4_9AGAM</name>
<keyword evidence="2" id="KW-0732">Signal</keyword>
<dbReference type="Proteomes" id="UP000886523">
    <property type="component" value="Unassembled WGS sequence"/>
</dbReference>
<proteinExistence type="predicted"/>
<evidence type="ECO:0000256" key="1">
    <source>
        <dbReference type="SAM" id="MobiDB-lite"/>
    </source>
</evidence>
<evidence type="ECO:0000313" key="4">
    <source>
        <dbReference type="Proteomes" id="UP000886523"/>
    </source>
</evidence>
<evidence type="ECO:0000313" key="3">
    <source>
        <dbReference type="EMBL" id="KAF9514801.1"/>
    </source>
</evidence>
<feature type="signal peptide" evidence="2">
    <location>
        <begin position="1"/>
        <end position="22"/>
    </location>
</feature>
<evidence type="ECO:0000256" key="2">
    <source>
        <dbReference type="SAM" id="SignalP"/>
    </source>
</evidence>
<reference evidence="3" key="1">
    <citation type="journal article" date="2020" name="Nat. Commun.">
        <title>Large-scale genome sequencing of mycorrhizal fungi provides insights into the early evolution of symbiotic traits.</title>
        <authorList>
            <person name="Miyauchi S."/>
            <person name="Kiss E."/>
            <person name="Kuo A."/>
            <person name="Drula E."/>
            <person name="Kohler A."/>
            <person name="Sanchez-Garcia M."/>
            <person name="Morin E."/>
            <person name="Andreopoulos B."/>
            <person name="Barry K.W."/>
            <person name="Bonito G."/>
            <person name="Buee M."/>
            <person name="Carver A."/>
            <person name="Chen C."/>
            <person name="Cichocki N."/>
            <person name="Clum A."/>
            <person name="Culley D."/>
            <person name="Crous P.W."/>
            <person name="Fauchery L."/>
            <person name="Girlanda M."/>
            <person name="Hayes R.D."/>
            <person name="Keri Z."/>
            <person name="LaButti K."/>
            <person name="Lipzen A."/>
            <person name="Lombard V."/>
            <person name="Magnuson J."/>
            <person name="Maillard F."/>
            <person name="Murat C."/>
            <person name="Nolan M."/>
            <person name="Ohm R.A."/>
            <person name="Pangilinan J."/>
            <person name="Pereira M.F."/>
            <person name="Perotto S."/>
            <person name="Peter M."/>
            <person name="Pfister S."/>
            <person name="Riley R."/>
            <person name="Sitrit Y."/>
            <person name="Stielow J.B."/>
            <person name="Szollosi G."/>
            <person name="Zifcakova L."/>
            <person name="Stursova M."/>
            <person name="Spatafora J.W."/>
            <person name="Tedersoo L."/>
            <person name="Vaario L.M."/>
            <person name="Yamada A."/>
            <person name="Yan M."/>
            <person name="Wang P."/>
            <person name="Xu J."/>
            <person name="Bruns T."/>
            <person name="Baldrian P."/>
            <person name="Vilgalys R."/>
            <person name="Dunand C."/>
            <person name="Henrissat B."/>
            <person name="Grigoriev I.V."/>
            <person name="Hibbett D."/>
            <person name="Nagy L.G."/>
            <person name="Martin F.M."/>
        </authorList>
    </citation>
    <scope>NUCLEOTIDE SEQUENCE</scope>
    <source>
        <strain evidence="3">UP504</strain>
    </source>
</reference>
<dbReference type="EMBL" id="MU128957">
    <property type="protein sequence ID" value="KAF9514801.1"/>
    <property type="molecule type" value="Genomic_DNA"/>
</dbReference>
<feature type="chain" id="PRO_5040446492" evidence="2">
    <location>
        <begin position="23"/>
        <end position="140"/>
    </location>
</feature>
<accession>A0A9P6B1U4</accession>